<gene>
    <name evidence="6" type="ORF">GETHOR_07480</name>
</gene>
<dbReference type="Pfam" id="PF13432">
    <property type="entry name" value="TPR_16"/>
    <property type="match status" value="1"/>
</dbReference>
<protein>
    <recommendedName>
        <fullName evidence="8">Tetratricopeptide repeat protein</fullName>
    </recommendedName>
</protein>
<name>A0ABM8DNX2_9BACT</name>
<evidence type="ECO:0000313" key="6">
    <source>
        <dbReference type="EMBL" id="BDU68647.1"/>
    </source>
</evidence>
<evidence type="ECO:0000313" key="7">
    <source>
        <dbReference type="Proteomes" id="UP001242010"/>
    </source>
</evidence>
<dbReference type="Proteomes" id="UP001242010">
    <property type="component" value="Chromosome"/>
</dbReference>
<accession>A0ABM8DNX2</accession>
<evidence type="ECO:0000256" key="3">
    <source>
        <dbReference type="PROSITE-ProRule" id="PRU00339"/>
    </source>
</evidence>
<dbReference type="PROSITE" id="PS50005">
    <property type="entry name" value="TPR"/>
    <property type="match status" value="1"/>
</dbReference>
<evidence type="ECO:0000256" key="1">
    <source>
        <dbReference type="ARBA" id="ARBA00022737"/>
    </source>
</evidence>
<dbReference type="RefSeq" id="WP_286355282.1">
    <property type="nucleotide sequence ID" value="NZ_AP027079.1"/>
</dbReference>
<dbReference type="InterPro" id="IPR011990">
    <property type="entry name" value="TPR-like_helical_dom_sf"/>
</dbReference>
<evidence type="ECO:0000256" key="5">
    <source>
        <dbReference type="SAM" id="Phobius"/>
    </source>
</evidence>
<organism evidence="6 7">
    <name type="scientific">Geothrix oryzae</name>
    <dbReference type="NCBI Taxonomy" id="2927975"/>
    <lineage>
        <taxon>Bacteria</taxon>
        <taxon>Pseudomonadati</taxon>
        <taxon>Acidobacteriota</taxon>
        <taxon>Holophagae</taxon>
        <taxon>Holophagales</taxon>
        <taxon>Holophagaceae</taxon>
        <taxon>Geothrix</taxon>
    </lineage>
</organism>
<keyword evidence="1" id="KW-0677">Repeat</keyword>
<proteinExistence type="predicted"/>
<evidence type="ECO:0008006" key="8">
    <source>
        <dbReference type="Google" id="ProtNLM"/>
    </source>
</evidence>
<feature type="coiled-coil region" evidence="4">
    <location>
        <begin position="512"/>
        <end position="539"/>
    </location>
</feature>
<dbReference type="PANTHER" id="PTHR45586:SF1">
    <property type="entry name" value="LIPOPOLYSACCHARIDE ASSEMBLY PROTEIN B"/>
    <property type="match status" value="1"/>
</dbReference>
<evidence type="ECO:0000256" key="2">
    <source>
        <dbReference type="ARBA" id="ARBA00022803"/>
    </source>
</evidence>
<keyword evidence="5" id="KW-1133">Transmembrane helix</keyword>
<dbReference type="Gene3D" id="1.25.40.10">
    <property type="entry name" value="Tetratricopeptide repeat domain"/>
    <property type="match status" value="3"/>
</dbReference>
<dbReference type="Pfam" id="PF13181">
    <property type="entry name" value="TPR_8"/>
    <property type="match status" value="1"/>
</dbReference>
<dbReference type="SMART" id="SM00028">
    <property type="entry name" value="TPR"/>
    <property type="match status" value="3"/>
</dbReference>
<dbReference type="PANTHER" id="PTHR45586">
    <property type="entry name" value="TPR REPEAT-CONTAINING PROTEIN PA4667"/>
    <property type="match status" value="1"/>
</dbReference>
<sequence>MLSARLRPVLGLLLILVVVVLSLEGFRQEPRFGWILAGTLLVGMWLGWAIRQVWIYPALLARAEILWSAGEPASAVAECLDRAPLATGELGYRIHLLRSAAHQALGYRDRAWLDLLEGQLSRLPLWKRLVVARAFRKVPDLPSARRLAWGERLIRLAPRMARLRHLQGILLLRCGEAEALHQAWVHFEATLPLAWDDPLVLDDLMLAGLQHGREDVAERALAVLMARHGDPRLSWDRGAAGMHLLRSGHPAEALALIQALPPERRTQPQHWLVESISRRRLGDLEGSWQVAEAAVRQLPEAFRLWMERHQIALELRRDDEALRSLERGWKVIPGGAEGESLRQEWQLRRAEFAFWWEDQPDLAKSLLEKLPPEHQGQHHPPLLLQIEVALGEYETAYAEVIDLLKAEPGNPELLLLQADCLAGMETWEALLPYLNGLGEACREYPAFWHLRGLAQANLGDHLPARLDLERAVRLDPQHLRYLLDAGHGCAELGDWDRAEGHWRQALQVDGRSEEALIHLAEARRELEDLEGARRYLRECLLHHPDSADAQARLAELEAN</sequence>
<feature type="transmembrane region" description="Helical" evidence="5">
    <location>
        <begin position="32"/>
        <end position="50"/>
    </location>
</feature>
<dbReference type="InterPro" id="IPR051012">
    <property type="entry name" value="CellSynth/LPSAsmb/PSIAsmb"/>
</dbReference>
<evidence type="ECO:0000256" key="4">
    <source>
        <dbReference type="SAM" id="Coils"/>
    </source>
</evidence>
<keyword evidence="5" id="KW-0472">Membrane</keyword>
<dbReference type="InterPro" id="IPR019734">
    <property type="entry name" value="TPR_rpt"/>
</dbReference>
<dbReference type="SUPFAM" id="SSF48452">
    <property type="entry name" value="TPR-like"/>
    <property type="match status" value="2"/>
</dbReference>
<reference evidence="7" key="1">
    <citation type="journal article" date="2023" name="Int. J. Syst. Evol. Microbiol.">
        <title>Mesoterricola silvestris gen. nov., sp. nov., Mesoterricola sediminis sp. nov., Geothrix oryzae sp. nov., Geothrix edaphica sp. nov., Geothrix rubra sp. nov., and Geothrix limicola sp. nov., six novel members of Acidobacteriota isolated from soils.</title>
        <authorList>
            <person name="Itoh H."/>
            <person name="Sugisawa Y."/>
            <person name="Mise K."/>
            <person name="Xu Z."/>
            <person name="Kuniyasu M."/>
            <person name="Ushijima N."/>
            <person name="Kawano K."/>
            <person name="Kobayashi E."/>
            <person name="Shiratori Y."/>
            <person name="Masuda Y."/>
            <person name="Senoo K."/>
        </authorList>
    </citation>
    <scope>NUCLEOTIDE SEQUENCE [LARGE SCALE GENOMIC DNA]</scope>
    <source>
        <strain evidence="7">Red222</strain>
    </source>
</reference>
<keyword evidence="2 3" id="KW-0802">TPR repeat</keyword>
<dbReference type="EMBL" id="AP027079">
    <property type="protein sequence ID" value="BDU68647.1"/>
    <property type="molecule type" value="Genomic_DNA"/>
</dbReference>
<keyword evidence="7" id="KW-1185">Reference proteome</keyword>
<keyword evidence="5" id="KW-0812">Transmembrane</keyword>
<feature type="repeat" description="TPR" evidence="3">
    <location>
        <begin position="445"/>
        <end position="478"/>
    </location>
</feature>
<keyword evidence="4" id="KW-0175">Coiled coil</keyword>